<dbReference type="SUPFAM" id="SSF52540">
    <property type="entry name" value="P-loop containing nucleoside triphosphate hydrolases"/>
    <property type="match status" value="1"/>
</dbReference>
<dbReference type="SMART" id="SM00382">
    <property type="entry name" value="AAA"/>
    <property type="match status" value="1"/>
</dbReference>
<name>Q972H7_SULTO</name>
<dbReference type="GO" id="GO:0005524">
    <property type="term" value="F:ATP binding"/>
    <property type="evidence" value="ECO:0007669"/>
    <property type="project" value="InterPro"/>
</dbReference>
<dbReference type="GeneID" id="1459143"/>
<accession>Q972H7</accession>
<dbReference type="AlphaFoldDB" id="Q972H7"/>
<dbReference type="Proteomes" id="UP000001015">
    <property type="component" value="Chromosome"/>
</dbReference>
<dbReference type="GO" id="GO:0016887">
    <property type="term" value="F:ATP hydrolysis activity"/>
    <property type="evidence" value="ECO:0007669"/>
    <property type="project" value="InterPro"/>
</dbReference>
<evidence type="ECO:0000259" key="1">
    <source>
        <dbReference type="SMART" id="SM00382"/>
    </source>
</evidence>
<organism evidence="2 3">
    <name type="scientific">Sulfurisphaera tokodaii (strain DSM 16993 / JCM 10545 / NBRC 100140 / 7)</name>
    <name type="common">Sulfolobus tokodaii</name>
    <dbReference type="NCBI Taxonomy" id="273063"/>
    <lineage>
        <taxon>Archaea</taxon>
        <taxon>Thermoproteota</taxon>
        <taxon>Thermoprotei</taxon>
        <taxon>Sulfolobales</taxon>
        <taxon>Sulfolobaceae</taxon>
        <taxon>Sulfurisphaera</taxon>
    </lineage>
</organism>
<dbReference type="PATRIC" id="fig|273063.9.peg.1306"/>
<proteinExistence type="predicted"/>
<evidence type="ECO:0000313" key="2">
    <source>
        <dbReference type="EMBL" id="BAB66189.1"/>
    </source>
</evidence>
<dbReference type="InterPro" id="IPR003593">
    <property type="entry name" value="AAA+_ATPase"/>
</dbReference>
<dbReference type="STRING" id="273063.STK_11530"/>
<dbReference type="InterPro" id="IPR052934">
    <property type="entry name" value="Methyl-DNA_Rec/Restrict_Enz"/>
</dbReference>
<dbReference type="PANTHER" id="PTHR37291:SF1">
    <property type="entry name" value="TYPE IV METHYL-DIRECTED RESTRICTION ENZYME ECOKMCRB SUBUNIT"/>
    <property type="match status" value="1"/>
</dbReference>
<dbReference type="eggNOG" id="arCOG03779">
    <property type="taxonomic scope" value="Archaea"/>
</dbReference>
<dbReference type="InterPro" id="IPR027417">
    <property type="entry name" value="P-loop_NTPase"/>
</dbReference>
<evidence type="ECO:0000313" key="3">
    <source>
        <dbReference type="Proteomes" id="UP000001015"/>
    </source>
</evidence>
<reference evidence="3" key="1">
    <citation type="journal article" date="2001" name="DNA Res.">
        <title>Complete genome sequence of an aerobic thermoacidophilic Crenarchaeon, Sulfolobus tokodaii strain7.</title>
        <authorList>
            <person name="Kawarabayasi Y."/>
            <person name="Hino Y."/>
            <person name="Horikawa H."/>
            <person name="Jin-no K."/>
            <person name="Takahashi M."/>
            <person name="Sekine M."/>
            <person name="Baba S."/>
            <person name="Ankai A."/>
            <person name="Kosugi H."/>
            <person name="Hosoyama A."/>
            <person name="Fukui S."/>
            <person name="Nagai Y."/>
            <person name="Nishijima K."/>
            <person name="Otsuka R."/>
            <person name="Nakazawa H."/>
            <person name="Takamiya M."/>
            <person name="Kato Y."/>
            <person name="Yoshizawa T."/>
            <person name="Tanaka T."/>
            <person name="Kudoh Y."/>
            <person name="Yamazaki J."/>
            <person name="Kushida N."/>
            <person name="Oguchi A."/>
            <person name="Aoki K."/>
            <person name="Masuda S."/>
            <person name="Yanagii M."/>
            <person name="Nishimura M."/>
            <person name="Yamagishi A."/>
            <person name="Oshima T."/>
            <person name="Kikuchi H."/>
        </authorList>
    </citation>
    <scope>NUCLEOTIDE SEQUENCE [LARGE SCALE GENOMIC DNA]</scope>
    <source>
        <strain evidence="3">DSM 16993 / JCM 10545 / NBRC 100140 / 7</strain>
    </source>
</reference>
<keyword evidence="3" id="KW-1185">Reference proteome</keyword>
<dbReference type="Gene3D" id="3.40.50.300">
    <property type="entry name" value="P-loop containing nucleotide triphosphate hydrolases"/>
    <property type="match status" value="1"/>
</dbReference>
<protein>
    <submittedName>
        <fullName evidence="2">ATPase</fullName>
    </submittedName>
</protein>
<gene>
    <name evidence="2" type="primary">ST1153</name>
    <name evidence="2" type="ordered locus">STK_11530</name>
</gene>
<dbReference type="Pfam" id="PF07728">
    <property type="entry name" value="AAA_5"/>
    <property type="match status" value="1"/>
</dbReference>
<dbReference type="EMBL" id="BA000023">
    <property type="protein sequence ID" value="BAB66189.1"/>
    <property type="molecule type" value="Genomic_DNA"/>
</dbReference>
<feature type="domain" description="AAA+ ATPase" evidence="1">
    <location>
        <begin position="394"/>
        <end position="579"/>
    </location>
</feature>
<dbReference type="REBASE" id="5568">
    <property type="entry name" value="StoMcrB2P"/>
</dbReference>
<dbReference type="PANTHER" id="PTHR37291">
    <property type="entry name" value="5-METHYLCYTOSINE-SPECIFIC RESTRICTION ENZYME B"/>
    <property type="match status" value="1"/>
</dbReference>
<dbReference type="InterPro" id="IPR011704">
    <property type="entry name" value="ATPase_dyneun-rel_AAA"/>
</dbReference>
<dbReference type="KEGG" id="sto:STK_11530"/>
<sequence length="683" mass="78837">MTDLSELLLKYFLTSLNLIEVEPRGNAEETNNKEVMKMLNEGYIPLFSAEKIKFIKNLSPVYAQLKDMADAIFNELNIRTELPASYKVAIALQLSILETWRKVIVEKAMLDERIVIDEENKLDISPYALLLLYRFIAISKFMCTGNEIVKLFSKVLETQKEDNAIVDIKRLEEYIEKKRQDRNEQRRAYTMYNTLFAPLILSYALSGASLLKYYRGLTQNQLSYTSTTLMEILESYFFRVIYDDNRSTLISLAKELVDYFSVLHEIVSNKELKSIIKEGSLYSYVLSKANERGITDMSKISVIWGLINDAVIAALVSLELYDNEELKTAYRNLVGDITIYEYVIKYPQKNKAQQIQAQYSQISTVLCNKGSQIKVDDLYLPQNNSLNIILSSVKNGNVLFIGPPGTGKTTLAIRIAEGITGNRECYQIVTANALWFRRHLIGGESLEKETVVWKSGLLLQAYVKASKIKDGYYFIIIDELNRADIDKAFGELFTIFSSPSADDWSMPNSIYEEIERYGDNIDEIAREFKRVYSKLKSEGRENEPLRKIRVIGTLNLIDARNLFYVGDALTRRFVTIQFEYPKDVEDLEKFFTYYHLNENEKQEIRELVMELRQEFGRSKTVKFNISPASLRIALKLYSSLEERDINAFINILKSTLGTLNQDVIRMFDNIVEEYEKKKKGIIS</sequence>
<dbReference type="RefSeq" id="WP_010979170.1">
    <property type="nucleotide sequence ID" value="NC_003106.2"/>
</dbReference>